<dbReference type="AlphaFoldDB" id="A0A5E7HXB4"/>
<reference evidence="2 3" key="1">
    <citation type="submission" date="2019-09" db="EMBL/GenBank/DDBJ databases">
        <authorList>
            <person name="Chandra G."/>
            <person name="Truman W A."/>
        </authorList>
    </citation>
    <scope>NUCLEOTIDE SEQUENCE [LARGE SCALE GENOMIC DNA]</scope>
    <source>
        <strain evidence="2">PS896</strain>
    </source>
</reference>
<organism evidence="2 3">
    <name type="scientific">Pseudomonas fluorescens</name>
    <dbReference type="NCBI Taxonomy" id="294"/>
    <lineage>
        <taxon>Bacteria</taxon>
        <taxon>Pseudomonadati</taxon>
        <taxon>Pseudomonadota</taxon>
        <taxon>Gammaproteobacteria</taxon>
        <taxon>Pseudomonadales</taxon>
        <taxon>Pseudomonadaceae</taxon>
        <taxon>Pseudomonas</taxon>
    </lineage>
</organism>
<gene>
    <name evidence="2" type="ORF">PS896_01169</name>
</gene>
<accession>A0A5E7HXB4</accession>
<sequence length="66" mass="6929">MLNDDNTQLPDEQDLAETEQSCDSSNHALSPAVLSLGTPLQPDANSTTKPHRNTGSLDSLGGGRLP</sequence>
<dbReference type="Proteomes" id="UP000377224">
    <property type="component" value="Unassembled WGS sequence"/>
</dbReference>
<evidence type="ECO:0000256" key="1">
    <source>
        <dbReference type="SAM" id="MobiDB-lite"/>
    </source>
</evidence>
<dbReference type="RefSeq" id="WP_064391304.1">
    <property type="nucleotide sequence ID" value="NZ_CABVIN010000001.1"/>
</dbReference>
<dbReference type="EMBL" id="CABVIN010000001">
    <property type="protein sequence ID" value="VVO67992.1"/>
    <property type="molecule type" value="Genomic_DNA"/>
</dbReference>
<evidence type="ECO:0000313" key="2">
    <source>
        <dbReference type="EMBL" id="VVO67992.1"/>
    </source>
</evidence>
<feature type="compositionally biased region" description="Polar residues" evidence="1">
    <location>
        <begin position="18"/>
        <end position="28"/>
    </location>
</feature>
<protein>
    <submittedName>
        <fullName evidence="2">Uncharacterized protein</fullName>
    </submittedName>
</protein>
<name>A0A5E7HXB4_PSEFL</name>
<feature type="region of interest" description="Disordered" evidence="1">
    <location>
        <begin position="1"/>
        <end position="66"/>
    </location>
</feature>
<feature type="compositionally biased region" description="Polar residues" evidence="1">
    <location>
        <begin position="1"/>
        <end position="10"/>
    </location>
</feature>
<evidence type="ECO:0000313" key="3">
    <source>
        <dbReference type="Proteomes" id="UP000377224"/>
    </source>
</evidence>
<feature type="compositionally biased region" description="Polar residues" evidence="1">
    <location>
        <begin position="43"/>
        <end position="57"/>
    </location>
</feature>
<proteinExistence type="predicted"/>